<protein>
    <submittedName>
        <fullName evidence="2">Uncharacterized protein</fullName>
    </submittedName>
</protein>
<feature type="compositionally biased region" description="Pro residues" evidence="1">
    <location>
        <begin position="415"/>
        <end position="437"/>
    </location>
</feature>
<keyword evidence="3" id="KW-1185">Reference proteome</keyword>
<gene>
    <name evidence="2" type="ORF">EVAR_58482_1</name>
</gene>
<accession>A0A4C1YKV8</accession>
<feature type="region of interest" description="Disordered" evidence="1">
    <location>
        <begin position="106"/>
        <end position="161"/>
    </location>
</feature>
<dbReference type="AlphaFoldDB" id="A0A4C1YKV8"/>
<proteinExistence type="predicted"/>
<evidence type="ECO:0000313" key="2">
    <source>
        <dbReference type="EMBL" id="GBP76758.1"/>
    </source>
</evidence>
<feature type="compositionally biased region" description="Basic and acidic residues" evidence="1">
    <location>
        <begin position="110"/>
        <end position="124"/>
    </location>
</feature>
<evidence type="ECO:0000256" key="1">
    <source>
        <dbReference type="SAM" id="MobiDB-lite"/>
    </source>
</evidence>
<dbReference type="EMBL" id="BGZK01001302">
    <property type="protein sequence ID" value="GBP76758.1"/>
    <property type="molecule type" value="Genomic_DNA"/>
</dbReference>
<organism evidence="2 3">
    <name type="scientific">Eumeta variegata</name>
    <name type="common">Bagworm moth</name>
    <name type="synonym">Eumeta japonica</name>
    <dbReference type="NCBI Taxonomy" id="151549"/>
    <lineage>
        <taxon>Eukaryota</taxon>
        <taxon>Metazoa</taxon>
        <taxon>Ecdysozoa</taxon>
        <taxon>Arthropoda</taxon>
        <taxon>Hexapoda</taxon>
        <taxon>Insecta</taxon>
        <taxon>Pterygota</taxon>
        <taxon>Neoptera</taxon>
        <taxon>Endopterygota</taxon>
        <taxon>Lepidoptera</taxon>
        <taxon>Glossata</taxon>
        <taxon>Ditrysia</taxon>
        <taxon>Tineoidea</taxon>
        <taxon>Psychidae</taxon>
        <taxon>Oiketicinae</taxon>
        <taxon>Eumeta</taxon>
    </lineage>
</organism>
<feature type="region of interest" description="Disordered" evidence="1">
    <location>
        <begin position="403"/>
        <end position="437"/>
    </location>
</feature>
<reference evidence="2 3" key="1">
    <citation type="journal article" date="2019" name="Commun. Biol.">
        <title>The bagworm genome reveals a unique fibroin gene that provides high tensile strength.</title>
        <authorList>
            <person name="Kono N."/>
            <person name="Nakamura H."/>
            <person name="Ohtoshi R."/>
            <person name="Tomita M."/>
            <person name="Numata K."/>
            <person name="Arakawa K."/>
        </authorList>
    </citation>
    <scope>NUCLEOTIDE SEQUENCE [LARGE SCALE GENOMIC DNA]</scope>
</reference>
<sequence length="437" mass="49522">MYGCESWVWREKNENAINTVKMRSLRCTCMMSLQDMYRNSDFRERCGLKENIVTRVEKEVPAVTKERVLVDEVAGCGLCTKLEVDARYCNETGARFAVRDAHEIGGGGDRNSEFAETQRNDVRGRVRRARGGPNTPRGRRRRLAHSHDPPPPALCRRAERKRSDERLKVKFTNAPGPLREEPIRKRQNVSNFLSNVPLSILRFHLLLPRRTPSAAGRTGVGKRPLCQQTGRFESRKRRLFYYPAGDDGTRSTRRNVAFRLFRATTPLESRIARIAKLATLENWPLSVTRLDPSPSFAAGLRARAPRPSRTDNVCAPKNANEIKQRRATIRLIDRRLPTCRHWPGINYDGLLKRTDSRDSARTRTVFTISTPSETQEKTDRSRPDRVSSIFVCPFEGRVTELRGGTIARVRRPATRAPPPRAASRPPAAPPPAAVAFP</sequence>
<evidence type="ECO:0000313" key="3">
    <source>
        <dbReference type="Proteomes" id="UP000299102"/>
    </source>
</evidence>
<name>A0A4C1YKV8_EUMVA</name>
<comment type="caution">
    <text evidence="2">The sequence shown here is derived from an EMBL/GenBank/DDBJ whole genome shotgun (WGS) entry which is preliminary data.</text>
</comment>
<dbReference type="OrthoDB" id="425681at2759"/>
<dbReference type="Proteomes" id="UP000299102">
    <property type="component" value="Unassembled WGS sequence"/>
</dbReference>